<dbReference type="InterPro" id="IPR043993">
    <property type="entry name" value="T4SS_pilin"/>
</dbReference>
<name>A0A0G1ETQ0_9BACT</name>
<evidence type="ECO:0000313" key="2">
    <source>
        <dbReference type="EMBL" id="KKS86471.1"/>
    </source>
</evidence>
<comment type="caution">
    <text evidence="2">The sequence shown here is derived from an EMBL/GenBank/DDBJ whole genome shotgun (WGS) entry which is preliminary data.</text>
</comment>
<reference evidence="2 3" key="1">
    <citation type="journal article" date="2015" name="Nature">
        <title>rRNA introns, odd ribosomes, and small enigmatic genomes across a large radiation of phyla.</title>
        <authorList>
            <person name="Brown C.T."/>
            <person name="Hug L.A."/>
            <person name="Thomas B.C."/>
            <person name="Sharon I."/>
            <person name="Castelle C.J."/>
            <person name="Singh A."/>
            <person name="Wilkins M.J."/>
            <person name="Williams K.H."/>
            <person name="Banfield J.F."/>
        </authorList>
    </citation>
    <scope>NUCLEOTIDE SEQUENCE [LARGE SCALE GENOMIC DNA]</scope>
</reference>
<gene>
    <name evidence="2" type="ORF">UV61_C0010G0022</name>
</gene>
<dbReference type="AlphaFoldDB" id="A0A0G1ETQ0"/>
<dbReference type="Pfam" id="PF18895">
    <property type="entry name" value="T4SS_pilin"/>
    <property type="match status" value="1"/>
</dbReference>
<evidence type="ECO:0000313" key="3">
    <source>
        <dbReference type="Proteomes" id="UP000034050"/>
    </source>
</evidence>
<accession>A0A0G1ETQ0</accession>
<dbReference type="EMBL" id="LCFD01000010">
    <property type="protein sequence ID" value="KKS86471.1"/>
    <property type="molecule type" value="Genomic_DNA"/>
</dbReference>
<keyword evidence="1" id="KW-0812">Transmembrane</keyword>
<evidence type="ECO:0000256" key="1">
    <source>
        <dbReference type="SAM" id="Phobius"/>
    </source>
</evidence>
<organism evidence="2 3">
    <name type="scientific">Candidatus Gottesmanbacteria bacterium GW2011_GWB1_43_11</name>
    <dbReference type="NCBI Taxonomy" id="1618446"/>
    <lineage>
        <taxon>Bacteria</taxon>
        <taxon>Candidatus Gottesmaniibacteriota</taxon>
    </lineage>
</organism>
<feature type="transmembrane region" description="Helical" evidence="1">
    <location>
        <begin position="61"/>
        <end position="84"/>
    </location>
</feature>
<protein>
    <submittedName>
        <fullName evidence="2">Uncharacterized protein</fullName>
    </submittedName>
</protein>
<dbReference type="STRING" id="1618446.UV61_C0010G0022"/>
<keyword evidence="1" id="KW-0472">Membrane</keyword>
<proteinExistence type="predicted"/>
<dbReference type="Proteomes" id="UP000034050">
    <property type="component" value="Unassembled WGS sequence"/>
</dbReference>
<feature type="transmembrane region" description="Helical" evidence="1">
    <location>
        <begin position="105"/>
        <end position="126"/>
    </location>
</feature>
<sequence>MSKRLRLLLVLLTGIIFSFNVSVSVLALTTNTDNPFGTITNPIKQGSLGPGGGLITLLNNVLRLVFVVAGIYAFLQIVGAGLNFMNAGGDAKKIEQAWSQIWQSLLGVVIVISSLAIAALAGQLLFGDATAILNPRIYGPGPIIPTITP</sequence>
<keyword evidence="1" id="KW-1133">Transmembrane helix</keyword>